<evidence type="ECO:0000313" key="7">
    <source>
        <dbReference type="Proteomes" id="UP000273643"/>
    </source>
</evidence>
<comment type="caution">
    <text evidence="6">The sequence shown here is derived from an EMBL/GenBank/DDBJ whole genome shotgun (WGS) entry which is preliminary data.</text>
</comment>
<keyword evidence="3" id="KW-0547">Nucleotide-binding</keyword>
<dbReference type="GO" id="GO:0016887">
    <property type="term" value="F:ATP hydrolysis activity"/>
    <property type="evidence" value="ECO:0007669"/>
    <property type="project" value="InterPro"/>
</dbReference>
<evidence type="ECO:0000256" key="2">
    <source>
        <dbReference type="ARBA" id="ARBA00022448"/>
    </source>
</evidence>
<dbReference type="PANTHER" id="PTHR46743:SF2">
    <property type="entry name" value="TEICHOIC ACIDS EXPORT ATP-BINDING PROTEIN TAGH"/>
    <property type="match status" value="1"/>
</dbReference>
<evidence type="ECO:0000259" key="5">
    <source>
        <dbReference type="PROSITE" id="PS50893"/>
    </source>
</evidence>
<dbReference type="InterPro" id="IPR027417">
    <property type="entry name" value="P-loop_NTPase"/>
</dbReference>
<dbReference type="Pfam" id="PF00005">
    <property type="entry name" value="ABC_tran"/>
    <property type="match status" value="1"/>
</dbReference>
<dbReference type="AlphaFoldDB" id="A0A3N1NV38"/>
<protein>
    <submittedName>
        <fullName evidence="6">Lipopolysaccharide transport system ATP-binding protein</fullName>
    </submittedName>
</protein>
<dbReference type="GO" id="GO:0005524">
    <property type="term" value="F:ATP binding"/>
    <property type="evidence" value="ECO:0007669"/>
    <property type="project" value="UniProtKB-KW"/>
</dbReference>
<dbReference type="InterPro" id="IPR050683">
    <property type="entry name" value="Bact_Polysacc_Export_ATP-bd"/>
</dbReference>
<dbReference type="RefSeq" id="WP_123637311.1">
    <property type="nucleotide sequence ID" value="NZ_RJUK01000001.1"/>
</dbReference>
<dbReference type="OrthoDB" id="9778870at2"/>
<feature type="domain" description="ABC transporter" evidence="5">
    <location>
        <begin position="8"/>
        <end position="237"/>
    </location>
</feature>
<dbReference type="Gene3D" id="3.40.50.300">
    <property type="entry name" value="P-loop containing nucleotide triphosphate hydrolases"/>
    <property type="match status" value="1"/>
</dbReference>
<dbReference type="InterPro" id="IPR003439">
    <property type="entry name" value="ABC_transporter-like_ATP-bd"/>
</dbReference>
<dbReference type="InterPro" id="IPR003593">
    <property type="entry name" value="AAA+_ATPase"/>
</dbReference>
<gene>
    <name evidence="6" type="ORF">EDC38_0658</name>
</gene>
<dbReference type="SMART" id="SM00382">
    <property type="entry name" value="AAA"/>
    <property type="match status" value="1"/>
</dbReference>
<sequence length="246" mass="27385">MSSGDVLLQAKELRYSYASRLWGFKRFEFEVLKGLNFNVYRGETLGIMGRNGCGKSSLLRILNGIVAPTEGELKQSGPLTRILLTLGLGFDKDLTGRDNAMLSAMLQGYSRSRAKEALEDIKEFSELGDFFERPVKTYSSGMRSRLGFSTALKTEVDLLLIDETLSVGDQHFSHKAEKAMMEKINSEQTVIFVSHSGGQVKKVCSRAIWLEDGVIQAEGDTKEVAAEYKAFMDELDRSGGKSAWER</sequence>
<reference evidence="6 7" key="1">
    <citation type="submission" date="2018-11" db="EMBL/GenBank/DDBJ databases">
        <title>Genomic Encyclopedia of Type Strains, Phase IV (KMG-IV): sequencing the most valuable type-strain genomes for metagenomic binning, comparative biology and taxonomic classification.</title>
        <authorList>
            <person name="Goeker M."/>
        </authorList>
    </citation>
    <scope>NUCLEOTIDE SEQUENCE [LARGE SCALE GENOMIC DNA]</scope>
    <source>
        <strain evidence="6 7">DSM 16974</strain>
    </source>
</reference>
<keyword evidence="7" id="KW-1185">Reference proteome</keyword>
<dbReference type="InterPro" id="IPR015860">
    <property type="entry name" value="ABC_transpr_TagH-like"/>
</dbReference>
<dbReference type="SUPFAM" id="SSF52540">
    <property type="entry name" value="P-loop containing nucleoside triphosphate hydrolases"/>
    <property type="match status" value="1"/>
</dbReference>
<dbReference type="EMBL" id="RJUK01000001">
    <property type="protein sequence ID" value="ROQ20065.1"/>
    <property type="molecule type" value="Genomic_DNA"/>
</dbReference>
<dbReference type="GO" id="GO:0140359">
    <property type="term" value="F:ABC-type transporter activity"/>
    <property type="evidence" value="ECO:0007669"/>
    <property type="project" value="InterPro"/>
</dbReference>
<dbReference type="Proteomes" id="UP000273643">
    <property type="component" value="Unassembled WGS sequence"/>
</dbReference>
<dbReference type="CDD" id="cd03220">
    <property type="entry name" value="ABC_KpsT_Wzt"/>
    <property type="match status" value="1"/>
</dbReference>
<keyword evidence="2" id="KW-0813">Transport</keyword>
<evidence type="ECO:0000256" key="4">
    <source>
        <dbReference type="ARBA" id="ARBA00022840"/>
    </source>
</evidence>
<evidence type="ECO:0000256" key="1">
    <source>
        <dbReference type="ARBA" id="ARBA00005417"/>
    </source>
</evidence>
<keyword evidence="4 6" id="KW-0067">ATP-binding</keyword>
<accession>A0A3N1NV38</accession>
<dbReference type="PROSITE" id="PS00211">
    <property type="entry name" value="ABC_TRANSPORTER_1"/>
    <property type="match status" value="1"/>
</dbReference>
<evidence type="ECO:0000256" key="3">
    <source>
        <dbReference type="ARBA" id="ARBA00022741"/>
    </source>
</evidence>
<dbReference type="InterPro" id="IPR017871">
    <property type="entry name" value="ABC_transporter-like_CS"/>
</dbReference>
<comment type="similarity">
    <text evidence="1">Belongs to the ABC transporter superfamily.</text>
</comment>
<dbReference type="GO" id="GO:0016020">
    <property type="term" value="C:membrane"/>
    <property type="evidence" value="ECO:0007669"/>
    <property type="project" value="InterPro"/>
</dbReference>
<organism evidence="6 7">
    <name type="scientific">Marinimicrobium koreense</name>
    <dbReference type="NCBI Taxonomy" id="306545"/>
    <lineage>
        <taxon>Bacteria</taxon>
        <taxon>Pseudomonadati</taxon>
        <taxon>Pseudomonadota</taxon>
        <taxon>Gammaproteobacteria</taxon>
        <taxon>Cellvibrionales</taxon>
        <taxon>Cellvibrionaceae</taxon>
        <taxon>Marinimicrobium</taxon>
    </lineage>
</organism>
<dbReference type="PANTHER" id="PTHR46743">
    <property type="entry name" value="TEICHOIC ACIDS EXPORT ATP-BINDING PROTEIN TAGH"/>
    <property type="match status" value="1"/>
</dbReference>
<name>A0A3N1NV38_9GAMM</name>
<proteinExistence type="inferred from homology"/>
<dbReference type="PROSITE" id="PS50893">
    <property type="entry name" value="ABC_TRANSPORTER_2"/>
    <property type="match status" value="1"/>
</dbReference>
<evidence type="ECO:0000313" key="6">
    <source>
        <dbReference type="EMBL" id="ROQ20065.1"/>
    </source>
</evidence>